<dbReference type="HAMAP" id="MF_00261">
    <property type="entry name" value="RNApol_arch_Rpo11"/>
    <property type="match status" value="1"/>
</dbReference>
<evidence type="ECO:0000259" key="4">
    <source>
        <dbReference type="Pfam" id="PF13656"/>
    </source>
</evidence>
<comment type="catalytic activity">
    <reaction evidence="3">
        <text>RNA(n) + a ribonucleoside 5'-triphosphate = RNA(n+1) + diphosphate</text>
        <dbReference type="Rhea" id="RHEA:21248"/>
        <dbReference type="Rhea" id="RHEA-COMP:14527"/>
        <dbReference type="Rhea" id="RHEA-COMP:17342"/>
        <dbReference type="ChEBI" id="CHEBI:33019"/>
        <dbReference type="ChEBI" id="CHEBI:61557"/>
        <dbReference type="ChEBI" id="CHEBI:140395"/>
        <dbReference type="EC" id="2.7.7.6"/>
    </reaction>
</comment>
<dbReference type="GO" id="GO:0046983">
    <property type="term" value="F:protein dimerization activity"/>
    <property type="evidence" value="ECO:0007669"/>
    <property type="project" value="InterPro"/>
</dbReference>
<comment type="subunit">
    <text evidence="3">Part of the RNA polymerase complex.</text>
</comment>
<comment type="function">
    <text evidence="3">DNA-dependent RNA polymerase (RNAP) catalyzes the transcription of DNA into RNA using the four ribonucleoside triphosphates as substrates.</text>
</comment>
<reference evidence="5 6" key="1">
    <citation type="submission" date="2017-04" db="EMBL/GenBank/DDBJ databases">
        <title>Draft Aigarchaeota genome from a New Zealand hot spring.</title>
        <authorList>
            <person name="Reysenbach A.-L."/>
            <person name="Donaho J.A."/>
            <person name="Gerhart J."/>
            <person name="Kelley J.F."/>
            <person name="Kouba K."/>
            <person name="Podar M."/>
            <person name="Stott M."/>
        </authorList>
    </citation>
    <scope>NUCLEOTIDE SEQUENCE [LARGE SCALE GENOMIC DNA]</scope>
    <source>
        <strain evidence="5">NZ13_MG1</strain>
    </source>
</reference>
<dbReference type="InterPro" id="IPR036603">
    <property type="entry name" value="RBP11-like"/>
</dbReference>
<organism evidence="5 6">
    <name type="scientific">Candidatus Terraquivivens tikiterensis</name>
    <dbReference type="NCBI Taxonomy" id="1980982"/>
    <lineage>
        <taxon>Archaea</taxon>
        <taxon>Nitrososphaerota</taxon>
        <taxon>Candidatus Wolframiiraptoraceae</taxon>
        <taxon>Candidatus Terraquivivens</taxon>
    </lineage>
</organism>
<dbReference type="AlphaFoldDB" id="A0A2R7Y5X9"/>
<dbReference type="SUPFAM" id="SSF55257">
    <property type="entry name" value="RBP11-like subunits of RNA polymerase"/>
    <property type="match status" value="1"/>
</dbReference>
<evidence type="ECO:0000313" key="6">
    <source>
        <dbReference type="Proteomes" id="UP000244066"/>
    </source>
</evidence>
<dbReference type="GO" id="GO:0005737">
    <property type="term" value="C:cytoplasm"/>
    <property type="evidence" value="ECO:0007669"/>
    <property type="project" value="UniProtKB-SubCell"/>
</dbReference>
<keyword evidence="1 3" id="KW-0240">DNA-directed RNA polymerase</keyword>
<comment type="caution">
    <text evidence="5">The sequence shown here is derived from an EMBL/GenBank/DDBJ whole genome shotgun (WGS) entry which is preliminary data.</text>
</comment>
<comment type="similarity">
    <text evidence="3">Belongs to the archaeal Rpo11/eukaryotic RPB11/RPC19 RNA polymerase subunit family.</text>
</comment>
<dbReference type="Proteomes" id="UP000244066">
    <property type="component" value="Unassembled WGS sequence"/>
</dbReference>
<dbReference type="Pfam" id="PF13656">
    <property type="entry name" value="RNA_pol_L_2"/>
    <property type="match status" value="1"/>
</dbReference>
<comment type="subcellular location">
    <subcellularLocation>
        <location evidence="3">Cytoplasm</location>
    </subcellularLocation>
</comment>
<name>A0A2R7Y5X9_9ARCH</name>
<gene>
    <name evidence="3" type="primary">rpo11</name>
    <name evidence="3" type="synonym">rpoL</name>
    <name evidence="5" type="ORF">B9J98_03310</name>
</gene>
<keyword evidence="3" id="KW-0808">Transferase</keyword>
<evidence type="ECO:0000256" key="2">
    <source>
        <dbReference type="ARBA" id="ARBA00023163"/>
    </source>
</evidence>
<proteinExistence type="inferred from homology"/>
<evidence type="ECO:0000256" key="3">
    <source>
        <dbReference type="HAMAP-Rule" id="MF_00261"/>
    </source>
</evidence>
<protein>
    <recommendedName>
        <fullName evidence="3">DNA-directed RNA polymerase subunit Rpo11</fullName>
        <ecNumber evidence="3">2.7.7.6</ecNumber>
    </recommendedName>
    <alternativeName>
        <fullName evidence="3">DNA-directed RNA polymerase subunit L</fullName>
    </alternativeName>
</protein>
<dbReference type="GO" id="GO:0006351">
    <property type="term" value="P:DNA-templated transcription"/>
    <property type="evidence" value="ECO:0007669"/>
    <property type="project" value="UniProtKB-UniRule"/>
</dbReference>
<dbReference type="Gene3D" id="3.30.1360.10">
    <property type="entry name" value="RNA polymerase, RBP11-like subunit"/>
    <property type="match status" value="1"/>
</dbReference>
<keyword evidence="3" id="KW-0963">Cytoplasm</keyword>
<evidence type="ECO:0000256" key="1">
    <source>
        <dbReference type="ARBA" id="ARBA00022478"/>
    </source>
</evidence>
<feature type="domain" description="DNA-directed RNA polymerase RBP11-like dimerisation" evidence="4">
    <location>
        <begin position="40"/>
        <end position="113"/>
    </location>
</feature>
<dbReference type="EMBL" id="NDWU01000006">
    <property type="protein sequence ID" value="PUA32928.1"/>
    <property type="molecule type" value="Genomic_DNA"/>
</dbReference>
<evidence type="ECO:0000313" key="5">
    <source>
        <dbReference type="EMBL" id="PUA32928.1"/>
    </source>
</evidence>
<keyword evidence="3" id="KW-0548">Nucleotidyltransferase</keyword>
<dbReference type="GO" id="GO:0003899">
    <property type="term" value="F:DNA-directed RNA polymerase activity"/>
    <property type="evidence" value="ECO:0007669"/>
    <property type="project" value="UniProtKB-UniRule"/>
</dbReference>
<accession>A0A2R7Y5X9</accession>
<dbReference type="EC" id="2.7.7.6" evidence="3"/>
<keyword evidence="2 3" id="KW-0804">Transcription</keyword>
<dbReference type="InterPro" id="IPR022905">
    <property type="entry name" value="Rpo11-like"/>
</dbReference>
<dbReference type="GO" id="GO:0000428">
    <property type="term" value="C:DNA-directed RNA polymerase complex"/>
    <property type="evidence" value="ECO:0007669"/>
    <property type="project" value="UniProtKB-KW"/>
</dbReference>
<sequence length="118" mass="13652">MWKARHKKNTYQLWECKNVIRVVGVDGMKLDVIKERDDYIEILVKGEDQSIFDAVSEVLQKMHGVEYAGHNLLHPLTGEVRLVVKTKPQGLKARDALLRALEELADMTERLRSQVERL</sequence>
<dbReference type="InterPro" id="IPR009025">
    <property type="entry name" value="RBP11-like_dimer"/>
</dbReference>